<evidence type="ECO:0000256" key="2">
    <source>
        <dbReference type="SAM" id="Phobius"/>
    </source>
</evidence>
<comment type="caution">
    <text evidence="3">The sequence shown here is derived from an EMBL/GenBank/DDBJ whole genome shotgun (WGS) entry which is preliminary data.</text>
</comment>
<feature type="compositionally biased region" description="Polar residues" evidence="1">
    <location>
        <begin position="119"/>
        <end position="139"/>
    </location>
</feature>
<keyword evidence="4" id="KW-1185">Reference proteome</keyword>
<feature type="region of interest" description="Disordered" evidence="1">
    <location>
        <begin position="90"/>
        <end position="139"/>
    </location>
</feature>
<dbReference type="AlphaFoldDB" id="A0A9W9E6V8"/>
<proteinExistence type="predicted"/>
<protein>
    <submittedName>
        <fullName evidence="3">Uncharacterized protein</fullName>
    </submittedName>
</protein>
<sequence>MPSTTPQAGAQRPRPRPATTRCQWIAITMIIFIVTWGGVAFLNFVLLAFEAYLDYRVKMVAIAATTTTTITTTATITTITATTTATNFASGEIYGPEDGNQYLKTPDPESDEENESWAECSSTLPLEIPNSDSDPDSQL</sequence>
<accession>A0A9W9E6V8</accession>
<reference evidence="3" key="1">
    <citation type="submission" date="2022-09" db="EMBL/GenBank/DDBJ databases">
        <title>Chromosome-level assembly of Trichoderma breve T069, a fungus used in development of biopesticide product.</title>
        <authorList>
            <person name="Lin R."/>
            <person name="Liu T."/>
        </authorList>
    </citation>
    <scope>NUCLEOTIDE SEQUENCE</scope>
    <source>
        <strain evidence="3">T069</strain>
    </source>
</reference>
<dbReference type="EMBL" id="JAOPEN010000003">
    <property type="protein sequence ID" value="KAJ4861228.1"/>
    <property type="molecule type" value="Genomic_DNA"/>
</dbReference>
<keyword evidence="2" id="KW-1133">Transmembrane helix</keyword>
<organism evidence="3 4">
    <name type="scientific">Trichoderma breve</name>
    <dbReference type="NCBI Taxonomy" id="2034170"/>
    <lineage>
        <taxon>Eukaryota</taxon>
        <taxon>Fungi</taxon>
        <taxon>Dikarya</taxon>
        <taxon>Ascomycota</taxon>
        <taxon>Pezizomycotina</taxon>
        <taxon>Sordariomycetes</taxon>
        <taxon>Hypocreomycetidae</taxon>
        <taxon>Hypocreales</taxon>
        <taxon>Hypocreaceae</taxon>
        <taxon>Trichoderma</taxon>
    </lineage>
</organism>
<dbReference type="GeneID" id="80868114"/>
<feature type="transmembrane region" description="Helical" evidence="2">
    <location>
        <begin position="24"/>
        <end position="49"/>
    </location>
</feature>
<keyword evidence="2" id="KW-0812">Transmembrane</keyword>
<dbReference type="RefSeq" id="XP_056030284.1">
    <property type="nucleotide sequence ID" value="XM_056173426.1"/>
</dbReference>
<evidence type="ECO:0000256" key="1">
    <source>
        <dbReference type="SAM" id="MobiDB-lite"/>
    </source>
</evidence>
<keyword evidence="2" id="KW-0472">Membrane</keyword>
<evidence type="ECO:0000313" key="3">
    <source>
        <dbReference type="EMBL" id="KAJ4861228.1"/>
    </source>
</evidence>
<evidence type="ECO:0000313" key="4">
    <source>
        <dbReference type="Proteomes" id="UP001140511"/>
    </source>
</evidence>
<name>A0A9W9E6V8_9HYPO</name>
<dbReference type="Proteomes" id="UP001140511">
    <property type="component" value="Unassembled WGS sequence"/>
</dbReference>
<gene>
    <name evidence="3" type="ORF">T069G_06216</name>
</gene>